<accession>A0A3M9YAS6</accession>
<proteinExistence type="predicted"/>
<name>A0A3M9YAS6_9PEZI</name>
<comment type="caution">
    <text evidence="2">The sequence shown here is derived from an EMBL/GenBank/DDBJ whole genome shotgun (WGS) entry which is preliminary data.</text>
</comment>
<keyword evidence="3" id="KW-1185">Reference proteome</keyword>
<evidence type="ECO:0000313" key="3">
    <source>
        <dbReference type="Proteomes" id="UP000267145"/>
    </source>
</evidence>
<reference evidence="2 3" key="1">
    <citation type="submission" date="2018-10" db="EMBL/GenBank/DDBJ databases">
        <title>Genome sequence of Verticillium nonalfalfae VnAa140.</title>
        <authorList>
            <person name="Stajich J.E."/>
            <person name="Kasson M.T."/>
        </authorList>
    </citation>
    <scope>NUCLEOTIDE SEQUENCE [LARGE SCALE GENOMIC DNA]</scope>
    <source>
        <strain evidence="2 3">VnAa140</strain>
    </source>
</reference>
<feature type="transmembrane region" description="Helical" evidence="1">
    <location>
        <begin position="79"/>
        <end position="98"/>
    </location>
</feature>
<organism evidence="2 3">
    <name type="scientific">Verticillium nonalfalfae</name>
    <dbReference type="NCBI Taxonomy" id="1051616"/>
    <lineage>
        <taxon>Eukaryota</taxon>
        <taxon>Fungi</taxon>
        <taxon>Dikarya</taxon>
        <taxon>Ascomycota</taxon>
        <taxon>Pezizomycotina</taxon>
        <taxon>Sordariomycetes</taxon>
        <taxon>Hypocreomycetidae</taxon>
        <taxon>Glomerellales</taxon>
        <taxon>Plectosphaerellaceae</taxon>
        <taxon>Verticillium</taxon>
    </lineage>
</organism>
<evidence type="ECO:0000313" key="2">
    <source>
        <dbReference type="EMBL" id="RNJ57613.1"/>
    </source>
</evidence>
<sequence>MEDPTSFVDEIAAWFDIDPDSPVLAVFWGAFVLLAFAFVALAAFVITQWTEWYTGRFGSVAGPSPERGTSGLKAWLSRAFYFGLYLDGCGIALLLVVLSPALAIVAMGLAPLIALGVGVFGMGGDEDTGTKTKPNVAEEKKGHMNTEPPFALESFTKPRAWSFLFSWRLCNPLRTSPVSRQILVAQIYFIATYDTDTPFPDTTKKKHDPFPIFRPLINTMFTISVNPLIEWASNIPEDSPWNLAVIIPLILLGLYYLFGSIHAIMVFSDWFGRRFTSVTGAATDSLLTRAMYLGLWLDGSILMIAAVLVSPLGILAVMATAPFVALAVAAKRLLRRRVAARRGNGKGLVEMMFLDLESPVQMAAVAFVAGGLILGHLWTI</sequence>
<feature type="transmembrane region" description="Helical" evidence="1">
    <location>
        <begin position="241"/>
        <end position="265"/>
    </location>
</feature>
<feature type="transmembrane region" description="Helical" evidence="1">
    <location>
        <begin position="286"/>
        <end position="308"/>
    </location>
</feature>
<gene>
    <name evidence="2" type="ORF">D7B24_005695</name>
</gene>
<feature type="transmembrane region" description="Helical" evidence="1">
    <location>
        <begin position="104"/>
        <end position="123"/>
    </location>
</feature>
<keyword evidence="1" id="KW-0812">Transmembrane</keyword>
<dbReference type="Proteomes" id="UP000267145">
    <property type="component" value="Unassembled WGS sequence"/>
</dbReference>
<keyword evidence="1" id="KW-1133">Transmembrane helix</keyword>
<protein>
    <submittedName>
        <fullName evidence="2">Uncharacterized protein</fullName>
    </submittedName>
</protein>
<dbReference type="EMBL" id="RBVV01000037">
    <property type="protein sequence ID" value="RNJ57613.1"/>
    <property type="molecule type" value="Genomic_DNA"/>
</dbReference>
<evidence type="ECO:0000256" key="1">
    <source>
        <dbReference type="SAM" id="Phobius"/>
    </source>
</evidence>
<dbReference type="RefSeq" id="XP_028495771.1">
    <property type="nucleotide sequence ID" value="XM_028639844.1"/>
</dbReference>
<keyword evidence="1" id="KW-0472">Membrane</keyword>
<dbReference type="GeneID" id="39609384"/>
<dbReference type="AlphaFoldDB" id="A0A3M9YAS6"/>
<feature type="transmembrane region" description="Helical" evidence="1">
    <location>
        <begin position="212"/>
        <end position="229"/>
    </location>
</feature>
<feature type="transmembrane region" description="Helical" evidence="1">
    <location>
        <begin position="25"/>
        <end position="46"/>
    </location>
</feature>
<feature type="transmembrane region" description="Helical" evidence="1">
    <location>
        <begin position="314"/>
        <end position="334"/>
    </location>
</feature>